<name>A0A8J7B0T9_9CYAN</name>
<evidence type="ECO:0000313" key="11">
    <source>
        <dbReference type="Proteomes" id="UP000654482"/>
    </source>
</evidence>
<dbReference type="GO" id="GO:0110102">
    <property type="term" value="P:ribulose bisphosphate carboxylase complex assembly"/>
    <property type="evidence" value="ECO:0007669"/>
    <property type="project" value="UniProtKB-UniRule"/>
</dbReference>
<comment type="similarity">
    <text evidence="6">Belongs to the RAF family.</text>
</comment>
<keyword evidence="11" id="KW-1185">Reference proteome</keyword>
<feature type="domain" description="Rubisco accumulation factor 1 C-terminal" evidence="7">
    <location>
        <begin position="204"/>
        <end position="341"/>
    </location>
</feature>
<feature type="region of interest" description="C-terminal beta-sheet" evidence="6">
    <location>
        <begin position="216"/>
        <end position="342"/>
    </location>
</feature>
<feature type="domain" description="Rubisco accumulation factor 1 helix turn helix" evidence="9">
    <location>
        <begin position="14"/>
        <end position="72"/>
    </location>
</feature>
<evidence type="ECO:0000313" key="10">
    <source>
        <dbReference type="EMBL" id="MBE9115155.1"/>
    </source>
</evidence>
<accession>A0A8J7B0T9</accession>
<evidence type="ECO:0000256" key="5">
    <source>
        <dbReference type="ARBA" id="ARBA00023859"/>
    </source>
</evidence>
<dbReference type="RefSeq" id="WP_194028250.1">
    <property type="nucleotide sequence ID" value="NZ_JADEWZ010000005.1"/>
</dbReference>
<dbReference type="InterPro" id="IPR037494">
    <property type="entry name" value="RAF1"/>
</dbReference>
<sequence>MSENHPSQLSEETAQTLLLQLRRKEGTWVDWGKACHQLQKAGYLTAQIFEETGFEGSQQNLVIVAAQVYESLTKVDASEALLSYCRGPRSDVLYEFRILGQSQRLAAAKLAMEKQLDVDDAKEVARAIKQFSRFSRSPEGFSSDPGDAVAYQCWQRARSKKDLQARSRLIAKGLRFAQSSTARERIEQLLSDFTVVSAQRAPLLPLYRLQEEEQIPRVIPVAGEMPLTPKDIEAIAKVEKIEPFGMVQYSGSGAYVPIPGWQAVLRAEDPVALFCNSDRLPDAEVRSFERVAIVVDRDAKEWDANSYFLVEQEGELDIQWFPEAPKFPILGQVIVILRPKRILDEDNLMEPWQMDD</sequence>
<evidence type="ECO:0000256" key="1">
    <source>
        <dbReference type="ARBA" id="ARBA00022490"/>
    </source>
</evidence>
<keyword evidence="1 6" id="KW-0963">Cytoplasm</keyword>
<evidence type="ECO:0000256" key="4">
    <source>
        <dbReference type="ARBA" id="ARBA00023300"/>
    </source>
</evidence>
<protein>
    <recommendedName>
        <fullName evidence="5 6">RuBisCO accumulation factor 1</fullName>
    </recommendedName>
</protein>
<dbReference type="InterPro" id="IPR040781">
    <property type="entry name" value="Raf1_HTH"/>
</dbReference>
<gene>
    <name evidence="6" type="primary">raf1</name>
    <name evidence="10" type="ORF">IQ249_04505</name>
</gene>
<evidence type="ECO:0000256" key="3">
    <source>
        <dbReference type="ARBA" id="ARBA00023186"/>
    </source>
</evidence>
<dbReference type="GO" id="GO:0015977">
    <property type="term" value="P:carbon fixation"/>
    <property type="evidence" value="ECO:0007669"/>
    <property type="project" value="UniProtKB-UniRule"/>
</dbReference>
<feature type="region of interest" description="N-terminal alpha-helix" evidence="6">
    <location>
        <begin position="11"/>
        <end position="192"/>
    </location>
</feature>
<evidence type="ECO:0000256" key="6">
    <source>
        <dbReference type="HAMAP-Rule" id="MF_00856"/>
    </source>
</evidence>
<evidence type="ECO:0000259" key="7">
    <source>
        <dbReference type="Pfam" id="PF18087"/>
    </source>
</evidence>
<comment type="subunit">
    <text evidence="6">Homodimer. Forms an RbcL(8)-Raf1(8) complex. Forms complexes of many stoichiometries with RbcL with and without RbcS. RbcX and Raf1 can bind simultaneously to RbcL.</text>
</comment>
<dbReference type="PANTHER" id="PTHR35299">
    <property type="entry name" value="RUBISCO ACCUMULATION FACTOR 1"/>
    <property type="match status" value="1"/>
</dbReference>
<dbReference type="EMBL" id="JADEWZ010000005">
    <property type="protein sequence ID" value="MBE9115155.1"/>
    <property type="molecule type" value="Genomic_DNA"/>
</dbReference>
<reference evidence="10" key="1">
    <citation type="submission" date="2020-10" db="EMBL/GenBank/DDBJ databases">
        <authorList>
            <person name="Castelo-Branco R."/>
            <person name="Eusebio N."/>
            <person name="Adriana R."/>
            <person name="Vieira A."/>
            <person name="Brugerolle De Fraissinette N."/>
            <person name="Rezende De Castro R."/>
            <person name="Schneider M.P."/>
            <person name="Vasconcelos V."/>
            <person name="Leao P.N."/>
        </authorList>
    </citation>
    <scope>NUCLEOTIDE SEQUENCE</scope>
    <source>
        <strain evidence="10">LEGE 07157</strain>
    </source>
</reference>
<evidence type="ECO:0000259" key="8">
    <source>
        <dbReference type="Pfam" id="PF18578"/>
    </source>
</evidence>
<dbReference type="AlphaFoldDB" id="A0A8J7B0T9"/>
<dbReference type="InterPro" id="IPR041358">
    <property type="entry name" value="Raf1_N"/>
</dbReference>
<dbReference type="Pfam" id="PF18579">
    <property type="entry name" value="Raf1_HTH"/>
    <property type="match status" value="1"/>
</dbReference>
<keyword evidence="4 6" id="KW-0120">Carbon dioxide fixation</keyword>
<comment type="caution">
    <text evidence="10">The sequence shown here is derived from an EMBL/GenBank/DDBJ whole genome shotgun (WGS) entry which is preliminary data.</text>
</comment>
<dbReference type="GO" id="GO:0005737">
    <property type="term" value="C:cytoplasm"/>
    <property type="evidence" value="ECO:0007669"/>
    <property type="project" value="UniProtKB-SubCell"/>
</dbReference>
<dbReference type="Pfam" id="PF18578">
    <property type="entry name" value="Raf1_N"/>
    <property type="match status" value="1"/>
</dbReference>
<comment type="domain">
    <text evidence="6">Has 3 domains, the N-terminal alpha-helical domain, an extended flexible linker and the C-terminal beta-sheet domain. The 2 C-terminal beta-sheet domains are swapped and pack against each other to form the dimer interface.</text>
</comment>
<dbReference type="Proteomes" id="UP000654482">
    <property type="component" value="Unassembled WGS sequence"/>
</dbReference>
<proteinExistence type="inferred from homology"/>
<keyword evidence="3 6" id="KW-0143">Chaperone</keyword>
<comment type="function">
    <text evidence="6">A major RuBisCO chaperone. Acts after GroEL-GroES chaperonin to fold and/or assemble the large subunit of RuBisCO (ccbL, rbcL). Cooperates with RbcX in RbcL folding, plays the major role in assembly of dimers into RbcL(8)-Raf1(8) intermediate complexes. RbcS replaces Raf1, leading to holoenzyme formation.</text>
</comment>
<dbReference type="HAMAP" id="MF_00856">
    <property type="entry name" value="Raf1"/>
    <property type="match status" value="1"/>
</dbReference>
<dbReference type="Pfam" id="PF18087">
    <property type="entry name" value="RuBisCo_chap_C"/>
    <property type="match status" value="1"/>
</dbReference>
<dbReference type="GO" id="GO:0015979">
    <property type="term" value="P:photosynthesis"/>
    <property type="evidence" value="ECO:0007669"/>
    <property type="project" value="UniProtKB-KW"/>
</dbReference>
<evidence type="ECO:0000256" key="2">
    <source>
        <dbReference type="ARBA" id="ARBA00022531"/>
    </source>
</evidence>
<evidence type="ECO:0000259" key="9">
    <source>
        <dbReference type="Pfam" id="PF18579"/>
    </source>
</evidence>
<feature type="domain" description="Rubisco accumulation factor 1 alpha-helical" evidence="8">
    <location>
        <begin position="88"/>
        <end position="190"/>
    </location>
</feature>
<organism evidence="10 11">
    <name type="scientific">Lusitaniella coriacea LEGE 07157</name>
    <dbReference type="NCBI Taxonomy" id="945747"/>
    <lineage>
        <taxon>Bacteria</taxon>
        <taxon>Bacillati</taxon>
        <taxon>Cyanobacteriota</taxon>
        <taxon>Cyanophyceae</taxon>
        <taxon>Spirulinales</taxon>
        <taxon>Lusitaniellaceae</taxon>
        <taxon>Lusitaniella</taxon>
    </lineage>
</organism>
<dbReference type="PANTHER" id="PTHR35299:SF6">
    <property type="entry name" value="RUBISCO ACCUMULATION FACTOR 1"/>
    <property type="match status" value="1"/>
</dbReference>
<dbReference type="InterPro" id="IPR046382">
    <property type="entry name" value="Raf1_cyn"/>
</dbReference>
<keyword evidence="2 6" id="KW-0602">Photosynthesis</keyword>
<comment type="subcellular location">
    <subcellularLocation>
        <location evidence="6">Cytoplasm</location>
    </subcellularLocation>
</comment>
<dbReference type="InterPro" id="IPR040858">
    <property type="entry name" value="Raf1_C"/>
</dbReference>